<evidence type="ECO:0000313" key="3">
    <source>
        <dbReference type="Proteomes" id="UP000237839"/>
    </source>
</evidence>
<accession>A0A2S9GU87</accession>
<dbReference type="SUPFAM" id="SSF53850">
    <property type="entry name" value="Periplasmic binding protein-like II"/>
    <property type="match status" value="1"/>
</dbReference>
<name>A0A2S9GU87_9BURK</name>
<feature type="chain" id="PRO_5015704240" description="Phosphate ABC transporter substrate-binding protein" evidence="1">
    <location>
        <begin position="23"/>
        <end position="141"/>
    </location>
</feature>
<reference evidence="2 3" key="1">
    <citation type="submission" date="2018-02" db="EMBL/GenBank/DDBJ databases">
        <title>Solimicrobium silvestre gen. nov., sp. nov., isolated from alpine forest soil.</title>
        <authorList>
            <person name="Margesin R."/>
            <person name="Albuquerque L."/>
            <person name="Zhang D.-C."/>
            <person name="Froufe H.J.C."/>
            <person name="Severino R."/>
            <person name="Roxo I."/>
            <person name="Egas C."/>
            <person name="Da Costa M.S."/>
        </authorList>
    </citation>
    <scope>NUCLEOTIDE SEQUENCE [LARGE SCALE GENOMIC DNA]</scope>
    <source>
        <strain evidence="2 3">S20-91</strain>
    </source>
</reference>
<keyword evidence="1" id="KW-0732">Signal</keyword>
<organism evidence="2 3">
    <name type="scientific">Solimicrobium silvestre</name>
    <dbReference type="NCBI Taxonomy" id="2099400"/>
    <lineage>
        <taxon>Bacteria</taxon>
        <taxon>Pseudomonadati</taxon>
        <taxon>Pseudomonadota</taxon>
        <taxon>Betaproteobacteria</taxon>
        <taxon>Burkholderiales</taxon>
        <taxon>Oxalobacteraceae</taxon>
        <taxon>Solimicrobium</taxon>
    </lineage>
</organism>
<gene>
    <name evidence="2" type="ORF">S2091_3968</name>
</gene>
<keyword evidence="3" id="KW-1185">Reference proteome</keyword>
<dbReference type="RefSeq" id="WP_105533707.1">
    <property type="nucleotide sequence ID" value="NZ_PUGF01000025.1"/>
</dbReference>
<sequence length="141" mass="14863">MNNLIKAMFFCAALICMQSAFCQIAVVVGAKSDISTLTTDQVSSVFLGKSDKFPNGNTALPLDQASGSAIRGTFYDKVTGKSEAQVKSAWSRLVFSGKGTPPKEVSSSAEVKKLVSSNPNTIGYIEKSAVDSSVKVVLTSE</sequence>
<feature type="signal peptide" evidence="1">
    <location>
        <begin position="1"/>
        <end position="22"/>
    </location>
</feature>
<comment type="caution">
    <text evidence="2">The sequence shown here is derived from an EMBL/GenBank/DDBJ whole genome shotgun (WGS) entry which is preliminary data.</text>
</comment>
<evidence type="ECO:0000256" key="1">
    <source>
        <dbReference type="SAM" id="SignalP"/>
    </source>
</evidence>
<dbReference type="OrthoDB" id="5368589at2"/>
<protein>
    <recommendedName>
        <fullName evidence="4">Phosphate ABC transporter substrate-binding protein</fullName>
    </recommendedName>
</protein>
<dbReference type="AlphaFoldDB" id="A0A2S9GU87"/>
<dbReference type="Proteomes" id="UP000237839">
    <property type="component" value="Unassembled WGS sequence"/>
</dbReference>
<dbReference type="Gene3D" id="3.40.190.10">
    <property type="entry name" value="Periplasmic binding protein-like II"/>
    <property type="match status" value="1"/>
</dbReference>
<evidence type="ECO:0008006" key="4">
    <source>
        <dbReference type="Google" id="ProtNLM"/>
    </source>
</evidence>
<evidence type="ECO:0000313" key="2">
    <source>
        <dbReference type="EMBL" id="PRC91297.1"/>
    </source>
</evidence>
<dbReference type="EMBL" id="PUGF01000025">
    <property type="protein sequence ID" value="PRC91297.1"/>
    <property type="molecule type" value="Genomic_DNA"/>
</dbReference>
<proteinExistence type="predicted"/>